<keyword evidence="5" id="KW-0418">Kinase</keyword>
<dbReference type="Gene3D" id="2.60.40.150">
    <property type="entry name" value="C2 domain"/>
    <property type="match status" value="1"/>
</dbReference>
<gene>
    <name evidence="5" type="ORF">OESDEN_10019</name>
</gene>
<dbReference type="GO" id="GO:0016301">
    <property type="term" value="F:kinase activity"/>
    <property type="evidence" value="ECO:0007669"/>
    <property type="project" value="UniProtKB-KW"/>
</dbReference>
<dbReference type="InterPro" id="IPR029071">
    <property type="entry name" value="Ubiquitin-like_domsf"/>
</dbReference>
<keyword evidence="5" id="KW-0808">Transferase</keyword>
<dbReference type="Pfam" id="PF00792">
    <property type="entry name" value="PI3K_C2"/>
    <property type="match status" value="1"/>
</dbReference>
<feature type="region of interest" description="Disordered" evidence="2">
    <location>
        <begin position="162"/>
        <end position="181"/>
    </location>
</feature>
<evidence type="ECO:0000313" key="5">
    <source>
        <dbReference type="EMBL" id="KHJ90142.1"/>
    </source>
</evidence>
<dbReference type="CDD" id="cd08380">
    <property type="entry name" value="C2_PI3K_like"/>
    <property type="match status" value="1"/>
</dbReference>
<evidence type="ECO:0000313" key="6">
    <source>
        <dbReference type="Proteomes" id="UP000053660"/>
    </source>
</evidence>
<organism evidence="5 6">
    <name type="scientific">Oesophagostomum dentatum</name>
    <name type="common">Nodular worm</name>
    <dbReference type="NCBI Taxonomy" id="61180"/>
    <lineage>
        <taxon>Eukaryota</taxon>
        <taxon>Metazoa</taxon>
        <taxon>Ecdysozoa</taxon>
        <taxon>Nematoda</taxon>
        <taxon>Chromadorea</taxon>
        <taxon>Rhabditida</taxon>
        <taxon>Rhabditina</taxon>
        <taxon>Rhabditomorpha</taxon>
        <taxon>Strongyloidea</taxon>
        <taxon>Strongylidae</taxon>
        <taxon>Oesophagostomum</taxon>
    </lineage>
</organism>
<reference evidence="5 6" key="1">
    <citation type="submission" date="2014-03" db="EMBL/GenBank/DDBJ databases">
        <title>Draft genome of the hookworm Oesophagostomum dentatum.</title>
        <authorList>
            <person name="Mitreva M."/>
        </authorList>
    </citation>
    <scope>NUCLEOTIDE SEQUENCE [LARGE SCALE GENOMIC DNA]</scope>
    <source>
        <strain evidence="5 6">OD-Hann</strain>
    </source>
</reference>
<sequence>MCLGSDGYDHYAFPEATALDVIQPCPHSLIAKIKSANLTYEIFFRTLEDEKAGIDHGAAKAIVDFAPDLTPTSLVSKVVRDFKRTGHIKVDESENDYLLQLVGQKSYLTKCDKLLITYSDVRSAFENYANPRFVLRRKAIVLLDYPKPRPIHKPNYVRAEESRLASEEAKRNNTSGSASDSTEASITLWDVDEYLSMRPLSCSNMGTSDMDSQISVEFSVYCGKTSLVHKASSKVPSHNPRWVECLISMFSQGMILFDLYMKDLPPAAILSVHLVETKLKKGKSEDRVLGWANIRLLDWRGELLQGVVTLNLWGGEPEYPPHGRIGCNDNKQGSNCRLIIELAQYRSPKVRMPDSSQFAPFIKFIYSLEKPEKVRSDEFSVRRILDTLRKRLLGGVISTEEELFVWTQR</sequence>
<dbReference type="OrthoDB" id="67688at2759"/>
<feature type="domain" description="C2 PI3K-type" evidence="4">
    <location>
        <begin position="191"/>
        <end position="348"/>
    </location>
</feature>
<dbReference type="Proteomes" id="UP000053660">
    <property type="component" value="Unassembled WGS sequence"/>
</dbReference>
<dbReference type="EMBL" id="KN553337">
    <property type="protein sequence ID" value="KHJ90142.1"/>
    <property type="molecule type" value="Genomic_DNA"/>
</dbReference>
<evidence type="ECO:0000256" key="2">
    <source>
        <dbReference type="SAM" id="MobiDB-lite"/>
    </source>
</evidence>
<feature type="domain" description="PI3K-RBD" evidence="3">
    <location>
        <begin position="35"/>
        <end position="137"/>
    </location>
</feature>
<keyword evidence="6" id="KW-1185">Reference proteome</keyword>
<feature type="compositionally biased region" description="Polar residues" evidence="2">
    <location>
        <begin position="172"/>
        <end position="181"/>
    </location>
</feature>
<proteinExistence type="inferred from homology"/>
<evidence type="ECO:0000256" key="1">
    <source>
        <dbReference type="PROSITE-ProRule" id="PRU00880"/>
    </source>
</evidence>
<dbReference type="SUPFAM" id="SSF49562">
    <property type="entry name" value="C2 domain (Calcium/lipid-binding domain, CaLB)"/>
    <property type="match status" value="1"/>
</dbReference>
<dbReference type="InterPro" id="IPR000341">
    <property type="entry name" value="PI3K_Ras-bd_dom"/>
</dbReference>
<evidence type="ECO:0000259" key="4">
    <source>
        <dbReference type="PROSITE" id="PS51547"/>
    </source>
</evidence>
<dbReference type="AlphaFoldDB" id="A0A0B1T309"/>
<dbReference type="Pfam" id="PF00794">
    <property type="entry name" value="PI3K_rbd"/>
    <property type="match status" value="1"/>
</dbReference>
<feature type="compositionally biased region" description="Basic and acidic residues" evidence="2">
    <location>
        <begin position="162"/>
        <end position="171"/>
    </location>
</feature>
<dbReference type="InterPro" id="IPR002420">
    <property type="entry name" value="PI3K-type_C2_dom"/>
</dbReference>
<evidence type="ECO:0000259" key="3">
    <source>
        <dbReference type="PROSITE" id="PS51546"/>
    </source>
</evidence>
<comment type="similarity">
    <text evidence="1">Belongs to the PI3/PI4-kinase family.</text>
</comment>
<dbReference type="PROSITE" id="PS51546">
    <property type="entry name" value="PI3K_RBD"/>
    <property type="match status" value="1"/>
</dbReference>
<dbReference type="InterPro" id="IPR035892">
    <property type="entry name" value="C2_domain_sf"/>
</dbReference>
<dbReference type="SUPFAM" id="SSF54236">
    <property type="entry name" value="Ubiquitin-like"/>
    <property type="match status" value="1"/>
</dbReference>
<name>A0A0B1T309_OESDE</name>
<accession>A0A0B1T309</accession>
<dbReference type="Gene3D" id="3.10.20.90">
    <property type="entry name" value="Phosphatidylinositol 3-kinase Catalytic Subunit, Chain A, domain 1"/>
    <property type="match status" value="1"/>
</dbReference>
<dbReference type="SMART" id="SM00144">
    <property type="entry name" value="PI3K_rbd"/>
    <property type="match status" value="1"/>
</dbReference>
<dbReference type="PROSITE" id="PS51547">
    <property type="entry name" value="C2_PI3K"/>
    <property type="match status" value="1"/>
</dbReference>
<protein>
    <submittedName>
        <fullName evidence="5">Phosphoinositide 3-kinase C2 domain protein</fullName>
    </submittedName>
</protein>